<keyword evidence="2" id="KW-1185">Reference proteome</keyword>
<proteinExistence type="predicted"/>
<gene>
    <name evidence="1" type="ORF">CLV58_12566</name>
</gene>
<sequence length="49" mass="5741">MSTELIDVLLADSPRDYQRDILVMLKLAWPLLNDSMRLQVQLNLTGQRR</sequence>
<comment type="caution">
    <text evidence="1">The sequence shown here is derived from an EMBL/GenBank/DDBJ whole genome shotgun (WGS) entry which is preliminary data.</text>
</comment>
<dbReference type="EMBL" id="PVTE01000025">
    <property type="protein sequence ID" value="PRY29804.1"/>
    <property type="molecule type" value="Genomic_DNA"/>
</dbReference>
<name>A0A2T0S8P3_9BACT</name>
<accession>A0A2T0S8P3</accession>
<evidence type="ECO:0000313" key="1">
    <source>
        <dbReference type="EMBL" id="PRY29804.1"/>
    </source>
</evidence>
<dbReference type="Proteomes" id="UP000238375">
    <property type="component" value="Unassembled WGS sequence"/>
</dbReference>
<reference evidence="1 2" key="1">
    <citation type="submission" date="2018-03" db="EMBL/GenBank/DDBJ databases">
        <title>Genomic Encyclopedia of Archaeal and Bacterial Type Strains, Phase II (KMG-II): from individual species to whole genera.</title>
        <authorList>
            <person name="Goeker M."/>
        </authorList>
    </citation>
    <scope>NUCLEOTIDE SEQUENCE [LARGE SCALE GENOMIC DNA]</scope>
    <source>
        <strain evidence="1 2">DSM 28354</strain>
    </source>
</reference>
<dbReference type="RefSeq" id="WP_170108764.1">
    <property type="nucleotide sequence ID" value="NZ_PVTE01000025.1"/>
</dbReference>
<organism evidence="1 2">
    <name type="scientific">Spirosoma oryzae</name>
    <dbReference type="NCBI Taxonomy" id="1469603"/>
    <lineage>
        <taxon>Bacteria</taxon>
        <taxon>Pseudomonadati</taxon>
        <taxon>Bacteroidota</taxon>
        <taxon>Cytophagia</taxon>
        <taxon>Cytophagales</taxon>
        <taxon>Cytophagaceae</taxon>
        <taxon>Spirosoma</taxon>
    </lineage>
</organism>
<dbReference type="AlphaFoldDB" id="A0A2T0S8P3"/>
<evidence type="ECO:0000313" key="2">
    <source>
        <dbReference type="Proteomes" id="UP000238375"/>
    </source>
</evidence>
<protein>
    <submittedName>
        <fullName evidence="1">Uncharacterized protein</fullName>
    </submittedName>
</protein>